<feature type="compositionally biased region" description="Basic and acidic residues" evidence="1">
    <location>
        <begin position="53"/>
        <end position="63"/>
    </location>
</feature>
<dbReference type="PANTHER" id="PTHR47443:SF3">
    <property type="entry name" value="GCN5-RELATED N-ACETYLTRANSFERASE 4, CHLOROPLASTIC"/>
    <property type="match status" value="1"/>
</dbReference>
<dbReference type="AlphaFoldDB" id="A0A7S2FS12"/>
<dbReference type="GO" id="GO:0008080">
    <property type="term" value="F:N-acetyltransferase activity"/>
    <property type="evidence" value="ECO:0007669"/>
    <property type="project" value="TreeGrafter"/>
</dbReference>
<evidence type="ECO:0000256" key="1">
    <source>
        <dbReference type="SAM" id="MobiDB-lite"/>
    </source>
</evidence>
<dbReference type="PROSITE" id="PS51186">
    <property type="entry name" value="GNAT"/>
    <property type="match status" value="1"/>
</dbReference>
<gene>
    <name evidence="4" type="ORF">FPAR1323_LOCUS7535</name>
</gene>
<dbReference type="InterPro" id="IPR016181">
    <property type="entry name" value="Acyl_CoA_acyltransferase"/>
</dbReference>
<dbReference type="Gene3D" id="3.40.630.30">
    <property type="match status" value="1"/>
</dbReference>
<feature type="signal peptide" evidence="2">
    <location>
        <begin position="1"/>
        <end position="26"/>
    </location>
</feature>
<dbReference type="EMBL" id="HBGT01014038">
    <property type="protein sequence ID" value="CAD9411454.1"/>
    <property type="molecule type" value="Transcribed_RNA"/>
</dbReference>
<dbReference type="SUPFAM" id="SSF55729">
    <property type="entry name" value="Acyl-CoA N-acyltransferases (Nat)"/>
    <property type="match status" value="1"/>
</dbReference>
<dbReference type="PANTHER" id="PTHR47443">
    <property type="entry name" value="ACYL-COA N-ACYLTRANSFERASES (NAT) SUPERFAMILY PROTEIN"/>
    <property type="match status" value="1"/>
</dbReference>
<protein>
    <recommendedName>
        <fullName evidence="3">N-acetyltransferase domain-containing protein</fullName>
    </recommendedName>
</protein>
<evidence type="ECO:0000313" key="4">
    <source>
        <dbReference type="EMBL" id="CAD9411454.1"/>
    </source>
</evidence>
<evidence type="ECO:0000259" key="3">
    <source>
        <dbReference type="PROSITE" id="PS51186"/>
    </source>
</evidence>
<evidence type="ECO:0000256" key="2">
    <source>
        <dbReference type="SAM" id="SignalP"/>
    </source>
</evidence>
<feature type="region of interest" description="Disordered" evidence="1">
    <location>
        <begin position="34"/>
        <end position="68"/>
    </location>
</feature>
<accession>A0A7S2FS12</accession>
<dbReference type="InterPro" id="IPR000182">
    <property type="entry name" value="GNAT_dom"/>
</dbReference>
<sequence>MAMWRRVTLLAAMAGVLVSSPSPTEAFLQQATTPLGCGGQGHQRRGPSLIGTREPRRAREPRWTGRSSSYGLAPRRSVVLSMVKLRRATAEDVPGIVALAASTFGAGDPENIEDRLFRWSVDKGFSARISGDWDDRDHCVFVATNDSENELVGLIEVSMQPQSGQTAPPFPVPAFLKRLSVRPLFPYISNLVIADKERRKGYAKRLVRACEQQARGWGYDRCYLHVDLDYPPAAALYEGMGYGVVREDPSWMKTVNGVALRYMSKALK</sequence>
<name>A0A7S2FS12_9STRA</name>
<reference evidence="4" key="1">
    <citation type="submission" date="2021-01" db="EMBL/GenBank/DDBJ databases">
        <authorList>
            <person name="Corre E."/>
            <person name="Pelletier E."/>
            <person name="Niang G."/>
            <person name="Scheremetjew M."/>
            <person name="Finn R."/>
            <person name="Kale V."/>
            <person name="Holt S."/>
            <person name="Cochrane G."/>
            <person name="Meng A."/>
            <person name="Brown T."/>
            <person name="Cohen L."/>
        </authorList>
    </citation>
    <scope>NUCLEOTIDE SEQUENCE</scope>
    <source>
        <strain evidence="4">RCC1693</strain>
    </source>
</reference>
<proteinExistence type="predicted"/>
<feature type="chain" id="PRO_5031197185" description="N-acetyltransferase domain-containing protein" evidence="2">
    <location>
        <begin position="27"/>
        <end position="268"/>
    </location>
</feature>
<keyword evidence="2" id="KW-0732">Signal</keyword>
<feature type="domain" description="N-acetyltransferase" evidence="3">
    <location>
        <begin position="83"/>
        <end position="268"/>
    </location>
</feature>
<organism evidence="4">
    <name type="scientific">Florenciella parvula</name>
    <dbReference type="NCBI Taxonomy" id="236787"/>
    <lineage>
        <taxon>Eukaryota</taxon>
        <taxon>Sar</taxon>
        <taxon>Stramenopiles</taxon>
        <taxon>Ochrophyta</taxon>
        <taxon>Dictyochophyceae</taxon>
        <taxon>Florenciellales</taxon>
        <taxon>Florenciella</taxon>
    </lineage>
</organism>
<dbReference type="GO" id="GO:0009507">
    <property type="term" value="C:chloroplast"/>
    <property type="evidence" value="ECO:0007669"/>
    <property type="project" value="TreeGrafter"/>
</dbReference>
<dbReference type="CDD" id="cd04301">
    <property type="entry name" value="NAT_SF"/>
    <property type="match status" value="1"/>
</dbReference>
<dbReference type="Pfam" id="PF00583">
    <property type="entry name" value="Acetyltransf_1"/>
    <property type="match status" value="1"/>
</dbReference>